<evidence type="ECO:0000313" key="4">
    <source>
        <dbReference type="Proteomes" id="UP000233778"/>
    </source>
</evidence>
<dbReference type="Proteomes" id="UP000017700">
    <property type="component" value="Chromosome"/>
</dbReference>
<proteinExistence type="predicted"/>
<name>A0A2I5TIJ3_SERS3</name>
<dbReference type="OrthoDB" id="6496235at2"/>
<dbReference type="Gene3D" id="1.25.40.10">
    <property type="entry name" value="Tetratricopeptide repeat domain"/>
    <property type="match status" value="1"/>
</dbReference>
<reference evidence="2" key="4">
    <citation type="submission" date="2017-11" db="EMBL/GenBank/DDBJ databases">
        <title>Complete genome sequence of Serratia sp. ATCC 39006.</title>
        <authorList>
            <person name="Hampton H.G."/>
            <person name="Jackson S.A."/>
            <person name="Jauregui R."/>
            <person name="Poulter G.T.M."/>
            <person name="Salmond G.P.C."/>
            <person name="Fineran P.C."/>
        </authorList>
    </citation>
    <scope>NUCLEOTIDE SEQUENCE</scope>
    <source>
        <strain evidence="2">ATCC 39006</strain>
    </source>
</reference>
<reference evidence="2 3" key="1">
    <citation type="journal article" date="2013" name="Genome Announc.">
        <title>Draft genome sequence of Serratia sp. strain ATCC 39006, a model bacterium for analysis of the biosynthesis and regulation of prodigiosin, a carbapenem, and gas vesicles.</title>
        <authorList>
            <person name="Fineran P.C."/>
            <person name="Iglesias Cans M.C."/>
            <person name="Ramsay J.P."/>
            <person name="Wilf N.M."/>
            <person name="Cossyleon D."/>
            <person name="McNeil M.B."/>
            <person name="Williamson N.R."/>
            <person name="Monson R.E."/>
            <person name="Becher S.A."/>
            <person name="Stanton J.A."/>
            <person name="Brugger K."/>
            <person name="Brown S.D."/>
            <person name="Salmond G.P."/>
        </authorList>
    </citation>
    <scope>NUCLEOTIDE SEQUENCE [LARGE SCALE GENOMIC DNA]</scope>
    <source>
        <strain evidence="2">ATCC 39006</strain>
        <strain evidence="3">ATCC 39006 / SC 11482</strain>
    </source>
</reference>
<dbReference type="KEGG" id="sera:Ser39006_009755"/>
<dbReference type="InterPro" id="IPR011990">
    <property type="entry name" value="TPR-like_helical_dom_sf"/>
</dbReference>
<dbReference type="STRING" id="104623.Ser39006_03515"/>
<gene>
    <name evidence="1" type="ORF">CWC46_09750</name>
    <name evidence="2" type="ORF">Ser39006_009755</name>
</gene>
<dbReference type="EMBL" id="CP025085">
    <property type="protein sequence ID" value="AUH00061.1"/>
    <property type="molecule type" value="Genomic_DNA"/>
</dbReference>
<evidence type="ECO:0000313" key="3">
    <source>
        <dbReference type="Proteomes" id="UP000017700"/>
    </source>
</evidence>
<accession>A0A2I5TIJ3</accession>
<dbReference type="RefSeq" id="WP_021016777.1">
    <property type="nucleotide sequence ID" value="NZ_CP025084.1"/>
</dbReference>
<reference evidence="1 4" key="3">
    <citation type="submission" date="2017-11" db="EMBL/GenBank/DDBJ databases">
        <title>Complete genome sequence of Serratia sp. ATCC 39006 LacA.</title>
        <authorList>
            <person name="Hampton H.G."/>
            <person name="Jackson S.A."/>
            <person name="Jauregui R."/>
            <person name="Poulter G.T.M."/>
            <person name="Salmond G.P.C."/>
            <person name="Fineran P.C."/>
        </authorList>
    </citation>
    <scope>NUCLEOTIDE SEQUENCE [LARGE SCALE GENOMIC DNA]</scope>
    <source>
        <strain evidence="1 4">ATCC 39006</strain>
    </source>
</reference>
<sequence>MVTPIEAIMAQDLAPLDRANALNELGKHFHEQQEMDEAIACWEQSIACYGKPGFAQAQLMKAYNAKRRQCSEAGDAKGLEDYSTRIDMLMQKSKDAIRYGY</sequence>
<keyword evidence="3" id="KW-1185">Reference proteome</keyword>
<dbReference type="EMBL" id="CP025084">
    <property type="protein sequence ID" value="AUH04380.1"/>
    <property type="molecule type" value="Genomic_DNA"/>
</dbReference>
<dbReference type="AlphaFoldDB" id="A0A2I5TIJ3"/>
<evidence type="ECO:0000313" key="1">
    <source>
        <dbReference type="EMBL" id="AUH00061.1"/>
    </source>
</evidence>
<evidence type="ECO:0000313" key="2">
    <source>
        <dbReference type="EMBL" id="AUH04380.1"/>
    </source>
</evidence>
<organism evidence="2 3">
    <name type="scientific">Serratia sp. (strain ATCC 39006)</name>
    <name type="common">Prodigiosinella confusarubida</name>
    <dbReference type="NCBI Taxonomy" id="104623"/>
    <lineage>
        <taxon>Bacteria</taxon>
        <taxon>Pseudomonadati</taxon>
        <taxon>Pseudomonadota</taxon>
        <taxon>Gammaproteobacteria</taxon>
        <taxon>Enterobacterales</taxon>
        <taxon>Pectobacteriaceae</taxon>
        <taxon>Prodigiosinella</taxon>
    </lineage>
</organism>
<protein>
    <recommendedName>
        <fullName evidence="5">Tetratricopeptide repeat protein</fullName>
    </recommendedName>
</protein>
<evidence type="ECO:0008006" key="5">
    <source>
        <dbReference type="Google" id="ProtNLM"/>
    </source>
</evidence>
<dbReference type="SUPFAM" id="SSF48452">
    <property type="entry name" value="TPR-like"/>
    <property type="match status" value="1"/>
</dbReference>
<dbReference type="KEGG" id="serq:CWC46_09750"/>
<dbReference type="Proteomes" id="UP000233778">
    <property type="component" value="Chromosome"/>
</dbReference>
<reference evidence="2" key="2">
    <citation type="submission" date="2013-09" db="EMBL/GenBank/DDBJ databases">
        <authorList>
            <person name="Wang G."/>
            <person name="Yang Y."/>
            <person name="Su Y."/>
        </authorList>
    </citation>
    <scope>NUCLEOTIDE SEQUENCE</scope>
    <source>
        <strain evidence="2">ATCC 39006</strain>
    </source>
</reference>